<evidence type="ECO:0000259" key="2">
    <source>
        <dbReference type="Pfam" id="PF01965"/>
    </source>
</evidence>
<dbReference type="Gene3D" id="3.40.50.880">
    <property type="match status" value="1"/>
</dbReference>
<dbReference type="Proteomes" id="UP001484239">
    <property type="component" value="Unassembled WGS sequence"/>
</dbReference>
<dbReference type="PROSITE" id="PS51276">
    <property type="entry name" value="PEPTIDASE_C56_PFPI"/>
    <property type="match status" value="1"/>
</dbReference>
<name>A0ABU9EC39_9BACT</name>
<keyword evidence="4" id="KW-1185">Reference proteome</keyword>
<feature type="domain" description="DJ-1/PfpI" evidence="2">
    <location>
        <begin position="8"/>
        <end position="176"/>
    </location>
</feature>
<reference evidence="3 4" key="1">
    <citation type="submission" date="2024-02" db="EMBL/GenBank/DDBJ databases">
        <title>A novel Gemmatimonadota bacterium.</title>
        <authorList>
            <person name="Du Z.-J."/>
            <person name="Ye Y.-Q."/>
        </authorList>
    </citation>
    <scope>NUCLEOTIDE SEQUENCE [LARGE SCALE GENOMIC DNA]</scope>
    <source>
        <strain evidence="3 4">DH-20</strain>
    </source>
</reference>
<keyword evidence="3" id="KW-0315">Glutamine amidotransferase</keyword>
<evidence type="ECO:0000256" key="1">
    <source>
        <dbReference type="ARBA" id="ARBA00008542"/>
    </source>
</evidence>
<dbReference type="Pfam" id="PF01965">
    <property type="entry name" value="DJ-1_PfpI"/>
    <property type="match status" value="1"/>
</dbReference>
<dbReference type="InterPro" id="IPR006286">
    <property type="entry name" value="C56_PfpI-like"/>
</dbReference>
<dbReference type="SUPFAM" id="SSF52317">
    <property type="entry name" value="Class I glutamine amidotransferase-like"/>
    <property type="match status" value="1"/>
</dbReference>
<protein>
    <submittedName>
        <fullName evidence="3">Type 1 glutamine amidotransferase domain-containing protein</fullName>
    </submittedName>
</protein>
<dbReference type="EMBL" id="JBBHLI010000006">
    <property type="protein sequence ID" value="MEK9501682.1"/>
    <property type="molecule type" value="Genomic_DNA"/>
</dbReference>
<dbReference type="InterPro" id="IPR002818">
    <property type="entry name" value="DJ-1/PfpI"/>
</dbReference>
<evidence type="ECO:0000313" key="3">
    <source>
        <dbReference type="EMBL" id="MEK9501682.1"/>
    </source>
</evidence>
<comment type="caution">
    <text evidence="3">The sequence shown here is derived from an EMBL/GenBank/DDBJ whole genome shotgun (WGS) entry which is preliminary data.</text>
</comment>
<sequence length="187" mass="20234">MSYDLHGMRVAVLATHGFEASELLEPVSALREAGADVDIIAPESGSIRGWADGDWGDSVDVDHTVDSVSAENYRALVLPGGVMNPDSLRTNRDAVRFTREFFDQGKPVAAICHGPWLLVEADVLEGREVTSWPSIRTDLRNAGATVHDDEVVVDEGLVTSRKPEDLPAFIDKMLEEIAEGVHAGQTA</sequence>
<dbReference type="InterPro" id="IPR029062">
    <property type="entry name" value="Class_I_gatase-like"/>
</dbReference>
<dbReference type="CDD" id="cd03134">
    <property type="entry name" value="GATase1_PfpI_like"/>
    <property type="match status" value="1"/>
</dbReference>
<organism evidence="3 4">
    <name type="scientific">Gaopeijia maritima</name>
    <dbReference type="NCBI Taxonomy" id="3119007"/>
    <lineage>
        <taxon>Bacteria</taxon>
        <taxon>Pseudomonadati</taxon>
        <taxon>Gemmatimonadota</taxon>
        <taxon>Longimicrobiia</taxon>
        <taxon>Gaopeijiales</taxon>
        <taxon>Gaopeijiaceae</taxon>
        <taxon>Gaopeijia</taxon>
    </lineage>
</organism>
<evidence type="ECO:0000313" key="4">
    <source>
        <dbReference type="Proteomes" id="UP001484239"/>
    </source>
</evidence>
<dbReference type="PANTHER" id="PTHR42733:SF12">
    <property type="entry name" value="PROTEINASE"/>
    <property type="match status" value="1"/>
</dbReference>
<comment type="similarity">
    <text evidence="1">Belongs to the peptidase C56 family.</text>
</comment>
<proteinExistence type="inferred from homology"/>
<dbReference type="NCBIfam" id="TIGR01382">
    <property type="entry name" value="PfpI"/>
    <property type="match status" value="1"/>
</dbReference>
<accession>A0ABU9EC39</accession>
<dbReference type="PANTHER" id="PTHR42733">
    <property type="entry name" value="DJ-1 PROTEIN"/>
    <property type="match status" value="1"/>
</dbReference>
<dbReference type="RefSeq" id="WP_405281252.1">
    <property type="nucleotide sequence ID" value="NZ_CP144380.1"/>
</dbReference>
<gene>
    <name evidence="3" type="ORF">WI372_11885</name>
</gene>